<dbReference type="EMBL" id="AEUX02000008">
    <property type="protein sequence ID" value="EHI68690.1"/>
    <property type="molecule type" value="Genomic_DNA"/>
</dbReference>
<dbReference type="Pfam" id="PF23952">
    <property type="entry name" value="LRR_EndoS"/>
    <property type="match status" value="1"/>
</dbReference>
<dbReference type="GO" id="GO:0005975">
    <property type="term" value="P:carbohydrate metabolic process"/>
    <property type="evidence" value="ECO:0007669"/>
    <property type="project" value="InterPro"/>
</dbReference>
<dbReference type="AlphaFoldDB" id="G5K5Q9"/>
<evidence type="ECO:0000256" key="3">
    <source>
        <dbReference type="ARBA" id="ARBA00022729"/>
    </source>
</evidence>
<dbReference type="RefSeq" id="WP_008090722.1">
    <property type="nucleotide sequence ID" value="NZ_AEUX02000008.1"/>
</dbReference>
<evidence type="ECO:0000256" key="4">
    <source>
        <dbReference type="ARBA" id="ARBA00022801"/>
    </source>
</evidence>
<proteinExistence type="inferred from homology"/>
<dbReference type="InterPro" id="IPR017853">
    <property type="entry name" value="GH"/>
</dbReference>
<evidence type="ECO:0000259" key="9">
    <source>
        <dbReference type="Pfam" id="PF23916"/>
    </source>
</evidence>
<organism evidence="10 11">
    <name type="scientific">Streptococcus ictaluri 707-05</name>
    <dbReference type="NCBI Taxonomy" id="764299"/>
    <lineage>
        <taxon>Bacteria</taxon>
        <taxon>Bacillati</taxon>
        <taxon>Bacillota</taxon>
        <taxon>Bacilli</taxon>
        <taxon>Lactobacillales</taxon>
        <taxon>Streptococcaceae</taxon>
        <taxon>Streptococcus</taxon>
    </lineage>
</organism>
<feature type="domain" description="Endo-beta-N-acetylglucosaminidase EndoS/F2-like TIM-barrel" evidence="9">
    <location>
        <begin position="70"/>
        <end position="366"/>
    </location>
</feature>
<protein>
    <recommendedName>
        <fullName evidence="2">mannosyl-glycoprotein endo-beta-N-acetylglucosaminidase</fullName>
        <ecNumber evidence="2">3.2.1.96</ecNumber>
    </recommendedName>
</protein>
<dbReference type="eggNOG" id="COG3469">
    <property type="taxonomic scope" value="Bacteria"/>
</dbReference>
<dbReference type="Gene3D" id="3.80.10.10">
    <property type="entry name" value="Ribonuclease Inhibitor"/>
    <property type="match status" value="1"/>
</dbReference>
<keyword evidence="3 7" id="KW-0732">Signal</keyword>
<evidence type="ECO:0000256" key="1">
    <source>
        <dbReference type="ARBA" id="ARBA00009336"/>
    </source>
</evidence>
<dbReference type="EC" id="3.2.1.96" evidence="2"/>
<dbReference type="OrthoDB" id="7183084at2"/>
<evidence type="ECO:0000256" key="7">
    <source>
        <dbReference type="SAM" id="SignalP"/>
    </source>
</evidence>
<evidence type="ECO:0000313" key="10">
    <source>
        <dbReference type="EMBL" id="EHI68690.1"/>
    </source>
</evidence>
<feature type="signal peptide" evidence="7">
    <location>
        <begin position="1"/>
        <end position="25"/>
    </location>
</feature>
<evidence type="ECO:0000313" key="11">
    <source>
        <dbReference type="Proteomes" id="UP000003330"/>
    </source>
</evidence>
<dbReference type="PROSITE" id="PS01095">
    <property type="entry name" value="GH18_1"/>
    <property type="match status" value="1"/>
</dbReference>
<feature type="chain" id="PRO_5038366197" description="mannosyl-glycoprotein endo-beta-N-acetylglucosaminidase" evidence="7">
    <location>
        <begin position="26"/>
        <end position="724"/>
    </location>
</feature>
<keyword evidence="5" id="KW-0326">Glycosidase</keyword>
<sequence>MDKRQFTKCAVGLVCAAVLAGAAMQTGEGLGLQGFQPAIVRAQEKSPRATTSEGIVNEIRQGTRGQLYGAYFRTWHDIAATKAAKAVTDDTTKVVDESQLNKPWDDRKNSMAEVPEEVDMLFVFDDWVHEESPFWDKLKNDYVLKMHEQGTAVIQTISVNELTGKAGLSAKPKYPDDEIGNARLARDLVDKYVYQRGVDGLDIDVEGHDYDVKYRYTTKEQVERAKAVFKEIAKLIGKAGKDSDKLLIMDTTLSVEQNPLFCETADSIDLLLRQYYGTQNRGSGDALQLIKDEWDGYRNYISPRQFMIGFSFYEERSHTNEDNIWYDINQYDESDPEKGSKIEGTQAEKYAKWQPDNGGLKGGIFSYAIDRDGVAHPKKWSGHRKLPNPNGEEISKVNEIYHTEYKVSKALKEVMKKAEGYKKLTEEDFPDKALLAEVQQQVGIYKGDLERFDKKLNLSNPDIKNLKGLTELKKVKHITLDGLTGLSELDVSMLPESIKEHGGLTLKGMTGLKTLNISGIGLESLESLDVESLSGLTTFDISNNKLDLKRQEKLLNTLLDTVKKHGTDTTAETIKFETQRPIGYFPTSYGPKEATLVKGSDKNDISKEFVLGTSTKAGTLIKDKNDFEIYKVEKAGGRPYIAQDWTYEAFTKGVSYKDFTVLQVNSTLGKNNDRIIKTDKDESFKIKVFKDKEMTKLVHEMEVKVGEGNDFLTNLSLEATAFEN</sequence>
<comment type="caution">
    <text evidence="10">The sequence shown here is derived from an EMBL/GenBank/DDBJ whole genome shotgun (WGS) entry which is preliminary data.</text>
</comment>
<accession>G5K5Q9</accession>
<dbReference type="Pfam" id="PF20746">
    <property type="entry name" value="EndoS_Ig-like"/>
    <property type="match status" value="1"/>
</dbReference>
<dbReference type="Gene3D" id="3.20.20.80">
    <property type="entry name" value="Glycosidases"/>
    <property type="match status" value="1"/>
</dbReference>
<keyword evidence="11" id="KW-1185">Reference proteome</keyword>
<gene>
    <name evidence="10" type="ORF">STRIC_0396</name>
</gene>
<dbReference type="Pfam" id="PF23916">
    <property type="entry name" value="TIM-barrel_EndoS"/>
    <property type="match status" value="1"/>
</dbReference>
<dbReference type="SUPFAM" id="SSF52058">
    <property type="entry name" value="L domain-like"/>
    <property type="match status" value="1"/>
</dbReference>
<dbReference type="SUPFAM" id="SSF51445">
    <property type="entry name" value="(Trans)glycosidases"/>
    <property type="match status" value="1"/>
</dbReference>
<comment type="catalytic activity">
    <reaction evidence="6">
        <text>an N(4)-(oligosaccharide-(1-&gt;3)-[oligosaccharide-(1-&gt;6)]-beta-D-Man-(1-&gt;4)-beta-D-GlcNAc-(1-&gt;4)-alpha-D-GlcNAc)-L-asparaginyl-[protein] + H2O = an oligosaccharide-(1-&gt;3)-[oligosaccharide-(1-&gt;6)]-beta-D-Man-(1-&gt;4)-D-GlcNAc + N(4)-(N-acetyl-beta-D-glucosaminyl)-L-asparaginyl-[protein]</text>
        <dbReference type="Rhea" id="RHEA:73067"/>
        <dbReference type="Rhea" id="RHEA-COMP:12603"/>
        <dbReference type="Rhea" id="RHEA-COMP:18176"/>
        <dbReference type="ChEBI" id="CHEBI:15377"/>
        <dbReference type="ChEBI" id="CHEBI:132248"/>
        <dbReference type="ChEBI" id="CHEBI:192714"/>
        <dbReference type="ChEBI" id="CHEBI:192715"/>
        <dbReference type="EC" id="3.2.1.96"/>
    </reaction>
</comment>
<evidence type="ECO:0000256" key="2">
    <source>
        <dbReference type="ARBA" id="ARBA00012566"/>
    </source>
</evidence>
<dbReference type="InterPro" id="IPR032675">
    <property type="entry name" value="LRR_dom_sf"/>
</dbReference>
<keyword evidence="4" id="KW-0378">Hydrolase</keyword>
<dbReference type="InterPro" id="IPR049410">
    <property type="entry name" value="EndoS-like_Ig-like"/>
</dbReference>
<dbReference type="InterPro" id="IPR001579">
    <property type="entry name" value="Glyco_hydro_18_chit_AS"/>
</dbReference>
<evidence type="ECO:0000256" key="6">
    <source>
        <dbReference type="ARBA" id="ARBA00034414"/>
    </source>
</evidence>
<dbReference type="Proteomes" id="UP000003330">
    <property type="component" value="Unassembled WGS sequence"/>
</dbReference>
<reference evidence="10 11" key="1">
    <citation type="journal article" date="2014" name="Int. J. Syst. Evol. Microbiol.">
        <title>Phylogenomics and the dynamic genome evolution of the genus Streptococcus.</title>
        <authorList>
            <consortium name="The Broad Institute Genome Sequencing Platform"/>
            <person name="Richards V.P."/>
            <person name="Palmer S.R."/>
            <person name="Pavinski Bitar P.D."/>
            <person name="Qin X."/>
            <person name="Weinstock G.M."/>
            <person name="Highlander S.K."/>
            <person name="Town C.D."/>
            <person name="Burne R.A."/>
            <person name="Stanhope M.J."/>
        </authorList>
    </citation>
    <scope>NUCLEOTIDE SEQUENCE [LARGE SCALE GENOMIC DNA]</scope>
    <source>
        <strain evidence="10 11">707-05</strain>
    </source>
</reference>
<dbReference type="GO" id="GO:0033925">
    <property type="term" value="F:mannosyl-glycoprotein endo-beta-N-acetylglucosaminidase activity"/>
    <property type="evidence" value="ECO:0007669"/>
    <property type="project" value="UniProtKB-EC"/>
</dbReference>
<feature type="domain" description="Endo-beta-N-acetylglucosaminidase EndoS-like Ig-like" evidence="8">
    <location>
        <begin position="582"/>
        <end position="709"/>
    </location>
</feature>
<name>G5K5Q9_9STRE</name>
<evidence type="ECO:0000256" key="5">
    <source>
        <dbReference type="ARBA" id="ARBA00023295"/>
    </source>
</evidence>
<evidence type="ECO:0000259" key="8">
    <source>
        <dbReference type="Pfam" id="PF20746"/>
    </source>
</evidence>
<dbReference type="STRING" id="764299.STRIC_0396"/>
<dbReference type="InterPro" id="IPR057016">
    <property type="entry name" value="EndoS_F2-like_TIM-barrel"/>
</dbReference>
<comment type="similarity">
    <text evidence="1">Belongs to the glycosyl hydrolase 18 family.</text>
</comment>